<dbReference type="InterPro" id="IPR007607">
    <property type="entry name" value="BacA/B"/>
</dbReference>
<dbReference type="RefSeq" id="WP_184156602.1">
    <property type="nucleotide sequence ID" value="NZ_JACHKA010000001.1"/>
</dbReference>
<comment type="caution">
    <text evidence="2">The sequence shown here is derived from an EMBL/GenBank/DDBJ whole genome shotgun (WGS) entry which is preliminary data.</text>
</comment>
<organism evidence="2 3">
    <name type="scientific">Sphingobium lignivorans</name>
    <dbReference type="NCBI Taxonomy" id="2735886"/>
    <lineage>
        <taxon>Bacteria</taxon>
        <taxon>Pseudomonadati</taxon>
        <taxon>Pseudomonadota</taxon>
        <taxon>Alphaproteobacteria</taxon>
        <taxon>Sphingomonadales</taxon>
        <taxon>Sphingomonadaceae</taxon>
        <taxon>Sphingobium</taxon>
    </lineage>
</organism>
<protein>
    <submittedName>
        <fullName evidence="2">Cytoskeletal protein CcmA (Bactofilin family)</fullName>
    </submittedName>
</protein>
<dbReference type="EMBL" id="JACHKA010000001">
    <property type="protein sequence ID" value="MBB5987905.1"/>
    <property type="molecule type" value="Genomic_DNA"/>
</dbReference>
<gene>
    <name evidence="2" type="ORF">HNP60_003879</name>
</gene>
<dbReference type="PANTHER" id="PTHR35024:SF4">
    <property type="entry name" value="POLYMER-FORMING CYTOSKELETAL PROTEIN"/>
    <property type="match status" value="1"/>
</dbReference>
<evidence type="ECO:0000256" key="1">
    <source>
        <dbReference type="ARBA" id="ARBA00044755"/>
    </source>
</evidence>
<reference evidence="2 3" key="1">
    <citation type="submission" date="2020-08" db="EMBL/GenBank/DDBJ databases">
        <title>Exploring microbial biodiversity for novel pathways involved in the catabolism of aromatic compounds derived from lignin.</title>
        <authorList>
            <person name="Elkins J."/>
        </authorList>
    </citation>
    <scope>NUCLEOTIDE SEQUENCE [LARGE SCALE GENOMIC DNA]</scope>
    <source>
        <strain evidence="2 3">B1D3A</strain>
    </source>
</reference>
<evidence type="ECO:0000313" key="2">
    <source>
        <dbReference type="EMBL" id="MBB5987905.1"/>
    </source>
</evidence>
<evidence type="ECO:0000313" key="3">
    <source>
        <dbReference type="Proteomes" id="UP001138540"/>
    </source>
</evidence>
<dbReference type="Pfam" id="PF04519">
    <property type="entry name" value="Bactofilin"/>
    <property type="match status" value="1"/>
</dbReference>
<name>A0ABR6NKW2_9SPHN</name>
<keyword evidence="3" id="KW-1185">Reference proteome</keyword>
<accession>A0ABR6NKW2</accession>
<dbReference type="Proteomes" id="UP001138540">
    <property type="component" value="Unassembled WGS sequence"/>
</dbReference>
<proteinExistence type="inferred from homology"/>
<comment type="similarity">
    <text evidence="1">Belongs to the bactofilin family.</text>
</comment>
<dbReference type="PANTHER" id="PTHR35024">
    <property type="entry name" value="HYPOTHETICAL CYTOSOLIC PROTEIN"/>
    <property type="match status" value="1"/>
</dbReference>
<sequence>MTAATGAKHTPFSIIGGDVVISGNIEATVDLHIDGKVEGDISCTQLVQGADSRIIGHVTAKSARIAGLIEGAVTVDELILEASARITGDVTYEIISIATGGQIDGRMSHKSSAQAADLKLVKSEAG</sequence>